<sequence>MLLQRDLIIRFLKYSLVGCISVGVYFLSVFIFIEKYQWDPVIGSAAAFIIMTIVSFLINIRYTFNSRFTQRKLVRFLLVSLVGFLLNVILIFFVVHILSFHYFMGELVTVLVIPLVNFLLNNFWTFQGE</sequence>
<reference evidence="8 9" key="1">
    <citation type="journal article" date="2014" name="Arch. Microbiol.">
        <title>Bacillus mesophilum sp. nov., strain IITR-54T, a novel 4-chlorobiphenyl dechlorinating bacterium.</title>
        <authorList>
            <person name="Manickam N."/>
            <person name="Singh N.K."/>
            <person name="Bajaj A."/>
            <person name="Kumar R.M."/>
            <person name="Kaur G."/>
            <person name="Kaur N."/>
            <person name="Bala M."/>
            <person name="Kumar A."/>
            <person name="Mayilraj S."/>
        </authorList>
    </citation>
    <scope>NUCLEOTIDE SEQUENCE [LARGE SCALE GENOMIC DNA]</scope>
    <source>
        <strain evidence="8 9">IITR-54</strain>
    </source>
</reference>
<dbReference type="GO" id="GO:0005886">
    <property type="term" value="C:plasma membrane"/>
    <property type="evidence" value="ECO:0007669"/>
    <property type="project" value="TreeGrafter"/>
</dbReference>
<dbReference type="PANTHER" id="PTHR38459:SF1">
    <property type="entry name" value="PROPHAGE BACTOPRENOL-LINKED GLUCOSE TRANSLOCASE HOMOLOG"/>
    <property type="match status" value="1"/>
</dbReference>
<gene>
    <name evidence="8" type="ORF">F7732_13505</name>
</gene>
<comment type="caution">
    <text evidence="8">The sequence shown here is derived from an EMBL/GenBank/DDBJ whole genome shotgun (WGS) entry which is preliminary data.</text>
</comment>
<dbReference type="InterPro" id="IPR007267">
    <property type="entry name" value="GtrA_DPMS_TM"/>
</dbReference>
<name>A0A7V7RKC8_9BACI</name>
<feature type="transmembrane region" description="Helical" evidence="6">
    <location>
        <begin position="103"/>
        <end position="124"/>
    </location>
</feature>
<protein>
    <submittedName>
        <fullName evidence="8">GtrA family protein</fullName>
    </submittedName>
</protein>
<dbReference type="OrthoDB" id="9812049at2"/>
<dbReference type="PANTHER" id="PTHR38459">
    <property type="entry name" value="PROPHAGE BACTOPRENOL-LINKED GLUCOSE TRANSLOCASE HOMOLOG"/>
    <property type="match status" value="1"/>
</dbReference>
<accession>A0A7V7RKC8</accession>
<keyword evidence="5 6" id="KW-0472">Membrane</keyword>
<feature type="transmembrane region" description="Helical" evidence="6">
    <location>
        <begin position="45"/>
        <end position="64"/>
    </location>
</feature>
<keyword evidence="3 6" id="KW-0812">Transmembrane</keyword>
<feature type="domain" description="GtrA/DPMS transmembrane" evidence="7">
    <location>
        <begin position="13"/>
        <end position="126"/>
    </location>
</feature>
<evidence type="ECO:0000313" key="8">
    <source>
        <dbReference type="EMBL" id="KAB2331688.1"/>
    </source>
</evidence>
<dbReference type="RefSeq" id="WP_151574569.1">
    <property type="nucleotide sequence ID" value="NZ_WBOT01000004.1"/>
</dbReference>
<dbReference type="EMBL" id="WBOT01000004">
    <property type="protein sequence ID" value="KAB2331688.1"/>
    <property type="molecule type" value="Genomic_DNA"/>
</dbReference>
<keyword evidence="4 6" id="KW-1133">Transmembrane helix</keyword>
<evidence type="ECO:0000259" key="7">
    <source>
        <dbReference type="Pfam" id="PF04138"/>
    </source>
</evidence>
<feature type="transmembrane region" description="Helical" evidence="6">
    <location>
        <begin position="12"/>
        <end position="33"/>
    </location>
</feature>
<dbReference type="AlphaFoldDB" id="A0A7V7RKC8"/>
<evidence type="ECO:0000313" key="9">
    <source>
        <dbReference type="Proteomes" id="UP000441354"/>
    </source>
</evidence>
<evidence type="ECO:0000256" key="6">
    <source>
        <dbReference type="SAM" id="Phobius"/>
    </source>
</evidence>
<comment type="similarity">
    <text evidence="2">Belongs to the GtrA family.</text>
</comment>
<dbReference type="Proteomes" id="UP000441354">
    <property type="component" value="Unassembled WGS sequence"/>
</dbReference>
<evidence type="ECO:0000256" key="2">
    <source>
        <dbReference type="ARBA" id="ARBA00009399"/>
    </source>
</evidence>
<dbReference type="GO" id="GO:0000271">
    <property type="term" value="P:polysaccharide biosynthetic process"/>
    <property type="evidence" value="ECO:0007669"/>
    <property type="project" value="InterPro"/>
</dbReference>
<feature type="transmembrane region" description="Helical" evidence="6">
    <location>
        <begin position="76"/>
        <end position="97"/>
    </location>
</feature>
<dbReference type="InterPro" id="IPR051401">
    <property type="entry name" value="GtrA_CellWall_Glycosyl"/>
</dbReference>
<evidence type="ECO:0000256" key="5">
    <source>
        <dbReference type="ARBA" id="ARBA00023136"/>
    </source>
</evidence>
<proteinExistence type="inferred from homology"/>
<dbReference type="Pfam" id="PF04138">
    <property type="entry name" value="GtrA_DPMS_TM"/>
    <property type="match status" value="1"/>
</dbReference>
<organism evidence="8 9">
    <name type="scientific">Bacillus mesophilum</name>
    <dbReference type="NCBI Taxonomy" id="1071718"/>
    <lineage>
        <taxon>Bacteria</taxon>
        <taxon>Bacillati</taxon>
        <taxon>Bacillota</taxon>
        <taxon>Bacilli</taxon>
        <taxon>Bacillales</taxon>
        <taxon>Bacillaceae</taxon>
        <taxon>Bacillus</taxon>
    </lineage>
</organism>
<keyword evidence="9" id="KW-1185">Reference proteome</keyword>
<comment type="subcellular location">
    <subcellularLocation>
        <location evidence="1">Membrane</location>
        <topology evidence="1">Multi-pass membrane protein</topology>
    </subcellularLocation>
</comment>
<evidence type="ECO:0000256" key="3">
    <source>
        <dbReference type="ARBA" id="ARBA00022692"/>
    </source>
</evidence>
<evidence type="ECO:0000256" key="4">
    <source>
        <dbReference type="ARBA" id="ARBA00022989"/>
    </source>
</evidence>
<evidence type="ECO:0000256" key="1">
    <source>
        <dbReference type="ARBA" id="ARBA00004141"/>
    </source>
</evidence>